<dbReference type="EMBL" id="JAMZFT010000001">
    <property type="protein sequence ID" value="MCP1335501.1"/>
    <property type="molecule type" value="Genomic_DNA"/>
</dbReference>
<dbReference type="PANTHER" id="PTHR43272:SF32">
    <property type="entry name" value="AMP-DEPENDENT SYNTHETASE_LIGASE DOMAIN-CONTAINING PROTEIN"/>
    <property type="match status" value="1"/>
</dbReference>
<dbReference type="PANTHER" id="PTHR43272">
    <property type="entry name" value="LONG-CHAIN-FATTY-ACID--COA LIGASE"/>
    <property type="match status" value="1"/>
</dbReference>
<dbReference type="RefSeq" id="WP_269331444.1">
    <property type="nucleotide sequence ID" value="NZ_JAMZFT010000001.1"/>
</dbReference>
<dbReference type="Proteomes" id="UP001055804">
    <property type="component" value="Unassembled WGS sequence"/>
</dbReference>
<dbReference type="GO" id="GO:0004467">
    <property type="term" value="F:long-chain fatty acid-CoA ligase activity"/>
    <property type="evidence" value="ECO:0007669"/>
    <property type="project" value="TreeGrafter"/>
</dbReference>
<evidence type="ECO:0000256" key="4">
    <source>
        <dbReference type="SAM" id="MobiDB-lite"/>
    </source>
</evidence>
<dbReference type="InterPro" id="IPR000873">
    <property type="entry name" value="AMP-dep_synth/lig_dom"/>
</dbReference>
<reference evidence="6" key="1">
    <citation type="submission" date="2022-06" db="EMBL/GenBank/DDBJ databases">
        <title>Isolation and Genomics of Futiania mangrovii gen. nov., sp. nov., a Rare and Metabolically-versatile member in the Class Alphaproteobacteria.</title>
        <authorList>
            <person name="Liu L."/>
            <person name="Huang W.-C."/>
            <person name="Pan J."/>
            <person name="Li J."/>
            <person name="Huang Y."/>
            <person name="Du H."/>
            <person name="Liu Y."/>
            <person name="Li M."/>
        </authorList>
    </citation>
    <scope>NUCLEOTIDE SEQUENCE</scope>
    <source>
        <strain evidence="6">FT118</strain>
    </source>
</reference>
<dbReference type="InterPro" id="IPR042099">
    <property type="entry name" value="ANL_N_sf"/>
</dbReference>
<proteinExistence type="predicted"/>
<gene>
    <name evidence="6" type="ORF">NJQ99_03675</name>
</gene>
<dbReference type="InterPro" id="IPR020845">
    <property type="entry name" value="AMP-binding_CS"/>
</dbReference>
<name>A0A9J6P9G6_9PROT</name>
<sequence length="659" mass="72555">MTAPVRTMRAEPVATPRQSNGRTLPQLLADNAREFGLRPAVVSKRAGIWRPKTWAQILDEVRICARGLAAEGLKRGEVLAFISENIEEQFILELAAQSIGAIAVSVYPDATPDELAYVLTHSGAAMVMGEDQEQVDKILACIDQAPGLRRILYVDGRGLWDYAEERLLSLDALRKVGEGFHSDAWADAQISEGKQGDVAVYCYTSGTTGRPKAAMLSHAFILDNAHRLMGALDVKPGGNYLSYISPAWAAEQFFGIALPLLAPMVVHFAEKPETIQNDLREIGPEFLMFTPRQWEMQASDVEARMMDASPWRRRLYRWGLAQGRARMKGEGGLFHRLIVWPLADQLVLKGIRDLLGLTRARAVLSGGSGLSAELFERYRAFGVPLGNLYGSTECGLISTHRPGSKTPETMGTLMPSDPTITQPIEAWVDDRGQLRLKVLAFSGYLGDSQSTAEMGDPAVGLETGDAVRVDEKGELIFLDRLKDLRHLKSGLSYPPQFIENHLRADAMIRDAIVIGDESREHVVALVNIDPEIAGRFAELNGLAYGTFPELSQLPAIRAEIGKAIARVNVLVDPWARVVAFANLPKELDADEAELTRSRKLRREHIHARYAAMIEALYRGDATLSTEIEVKYQDGTTSLLRAEVALNRIDETGVAGEGRP</sequence>
<protein>
    <submittedName>
        <fullName evidence="6">AMP-binding protein</fullName>
    </submittedName>
</protein>
<dbReference type="SUPFAM" id="SSF56801">
    <property type="entry name" value="Acetyl-CoA synthetase-like"/>
    <property type="match status" value="1"/>
</dbReference>
<evidence type="ECO:0000313" key="6">
    <source>
        <dbReference type="EMBL" id="MCP1335501.1"/>
    </source>
</evidence>
<keyword evidence="7" id="KW-1185">Reference proteome</keyword>
<evidence type="ECO:0000259" key="5">
    <source>
        <dbReference type="Pfam" id="PF00501"/>
    </source>
</evidence>
<dbReference type="Gene3D" id="3.40.50.12780">
    <property type="entry name" value="N-terminal domain of ligase-like"/>
    <property type="match status" value="1"/>
</dbReference>
<dbReference type="GO" id="GO:0016020">
    <property type="term" value="C:membrane"/>
    <property type="evidence" value="ECO:0007669"/>
    <property type="project" value="TreeGrafter"/>
</dbReference>
<dbReference type="Pfam" id="PF00501">
    <property type="entry name" value="AMP-binding"/>
    <property type="match status" value="1"/>
</dbReference>
<feature type="domain" description="AMP-dependent synthetase/ligase" evidence="5">
    <location>
        <begin position="29"/>
        <end position="415"/>
    </location>
</feature>
<dbReference type="PROSITE" id="PS00455">
    <property type="entry name" value="AMP_BINDING"/>
    <property type="match status" value="1"/>
</dbReference>
<evidence type="ECO:0000256" key="3">
    <source>
        <dbReference type="ARBA" id="ARBA00023098"/>
    </source>
</evidence>
<evidence type="ECO:0000256" key="2">
    <source>
        <dbReference type="ARBA" id="ARBA00022832"/>
    </source>
</evidence>
<keyword evidence="3" id="KW-0443">Lipid metabolism</keyword>
<feature type="region of interest" description="Disordered" evidence="4">
    <location>
        <begin position="1"/>
        <end position="21"/>
    </location>
</feature>
<evidence type="ECO:0000256" key="1">
    <source>
        <dbReference type="ARBA" id="ARBA00022598"/>
    </source>
</evidence>
<dbReference type="AlphaFoldDB" id="A0A9J6P9G6"/>
<keyword evidence="1" id="KW-0436">Ligase</keyword>
<comment type="caution">
    <text evidence="6">The sequence shown here is derived from an EMBL/GenBank/DDBJ whole genome shotgun (WGS) entry which is preliminary data.</text>
</comment>
<dbReference type="Pfam" id="PF23562">
    <property type="entry name" value="AMP-binding_C_3"/>
    <property type="match status" value="1"/>
</dbReference>
<organism evidence="6 7">
    <name type="scientific">Futiania mangrovi</name>
    <dbReference type="NCBI Taxonomy" id="2959716"/>
    <lineage>
        <taxon>Bacteria</taxon>
        <taxon>Pseudomonadati</taxon>
        <taxon>Pseudomonadota</taxon>
        <taxon>Alphaproteobacteria</taxon>
        <taxon>Futianiales</taxon>
        <taxon>Futianiaceae</taxon>
        <taxon>Futiania</taxon>
    </lineage>
</organism>
<evidence type="ECO:0000313" key="7">
    <source>
        <dbReference type="Proteomes" id="UP001055804"/>
    </source>
</evidence>
<keyword evidence="2" id="KW-0276">Fatty acid metabolism</keyword>
<accession>A0A9J6P9G6</accession>